<evidence type="ECO:0000313" key="2">
    <source>
        <dbReference type="EMBL" id="KAK4175038.1"/>
    </source>
</evidence>
<reference evidence="2" key="2">
    <citation type="submission" date="2023-05" db="EMBL/GenBank/DDBJ databases">
        <authorList>
            <consortium name="Lawrence Berkeley National Laboratory"/>
            <person name="Steindorff A."/>
            <person name="Hensen N."/>
            <person name="Bonometti L."/>
            <person name="Westerberg I."/>
            <person name="Brannstrom I.O."/>
            <person name="Guillou S."/>
            <person name="Cros-Aarteil S."/>
            <person name="Calhoun S."/>
            <person name="Haridas S."/>
            <person name="Kuo A."/>
            <person name="Mondo S."/>
            <person name="Pangilinan J."/>
            <person name="Riley R."/>
            <person name="Labutti K."/>
            <person name="Andreopoulos B."/>
            <person name="Lipzen A."/>
            <person name="Chen C."/>
            <person name="Yanf M."/>
            <person name="Daum C."/>
            <person name="Ng V."/>
            <person name="Clum A."/>
            <person name="Ohm R."/>
            <person name="Martin F."/>
            <person name="Silar P."/>
            <person name="Natvig D."/>
            <person name="Lalanne C."/>
            <person name="Gautier V."/>
            <person name="Ament-Velasquez S.L."/>
            <person name="Kruys A."/>
            <person name="Hutchinson M.I."/>
            <person name="Powell A.J."/>
            <person name="Barry K."/>
            <person name="Miller A.N."/>
            <person name="Grigoriev I.V."/>
            <person name="Debuchy R."/>
            <person name="Gladieux P."/>
            <person name="Thoren M.H."/>
            <person name="Johannesson H."/>
        </authorList>
    </citation>
    <scope>NUCLEOTIDE SEQUENCE</scope>
    <source>
        <strain evidence="2">CBS 892.96</strain>
    </source>
</reference>
<gene>
    <name evidence="2" type="ORF">QBC36DRAFT_347422</name>
</gene>
<proteinExistence type="predicted"/>
<dbReference type="AlphaFoldDB" id="A0AAN6W439"/>
<reference evidence="2" key="1">
    <citation type="journal article" date="2023" name="Mol. Phylogenet. Evol.">
        <title>Genome-scale phylogeny and comparative genomics of the fungal order Sordariales.</title>
        <authorList>
            <person name="Hensen N."/>
            <person name="Bonometti L."/>
            <person name="Westerberg I."/>
            <person name="Brannstrom I.O."/>
            <person name="Guillou S."/>
            <person name="Cros-Aarteil S."/>
            <person name="Calhoun S."/>
            <person name="Haridas S."/>
            <person name="Kuo A."/>
            <person name="Mondo S."/>
            <person name="Pangilinan J."/>
            <person name="Riley R."/>
            <person name="LaButti K."/>
            <person name="Andreopoulos B."/>
            <person name="Lipzen A."/>
            <person name="Chen C."/>
            <person name="Yan M."/>
            <person name="Daum C."/>
            <person name="Ng V."/>
            <person name="Clum A."/>
            <person name="Steindorff A."/>
            <person name="Ohm R.A."/>
            <person name="Martin F."/>
            <person name="Silar P."/>
            <person name="Natvig D.O."/>
            <person name="Lalanne C."/>
            <person name="Gautier V."/>
            <person name="Ament-Velasquez S.L."/>
            <person name="Kruys A."/>
            <person name="Hutchinson M.I."/>
            <person name="Powell A.J."/>
            <person name="Barry K."/>
            <person name="Miller A.N."/>
            <person name="Grigoriev I.V."/>
            <person name="Debuchy R."/>
            <person name="Gladieux P."/>
            <person name="Hiltunen Thoren M."/>
            <person name="Johannesson H."/>
        </authorList>
    </citation>
    <scope>NUCLEOTIDE SEQUENCE</scope>
    <source>
        <strain evidence="2">CBS 892.96</strain>
    </source>
</reference>
<name>A0AAN6W439_9PEZI</name>
<dbReference type="EMBL" id="MU866251">
    <property type="protein sequence ID" value="KAK4175038.1"/>
    <property type="molecule type" value="Genomic_DNA"/>
</dbReference>
<keyword evidence="3" id="KW-1185">Reference proteome</keyword>
<keyword evidence="1" id="KW-1133">Transmembrane helix</keyword>
<evidence type="ECO:0000256" key="1">
    <source>
        <dbReference type="SAM" id="Phobius"/>
    </source>
</evidence>
<keyword evidence="1" id="KW-0812">Transmembrane</keyword>
<protein>
    <submittedName>
        <fullName evidence="2">Uncharacterized protein</fullName>
    </submittedName>
</protein>
<keyword evidence="1" id="KW-0472">Membrane</keyword>
<feature type="transmembrane region" description="Helical" evidence="1">
    <location>
        <begin position="204"/>
        <end position="226"/>
    </location>
</feature>
<comment type="caution">
    <text evidence="2">The sequence shown here is derived from an EMBL/GenBank/DDBJ whole genome shotgun (WGS) entry which is preliminary data.</text>
</comment>
<sequence>MAYGSRSRYQHFRREGGWHIFARTYYDIARISGWILQDYSSDAICSRLLGQTTEHETNDKAIETSVDMYASLLAMVEYGKQEDCLARRFTAQTILDARNLKLVKGFMGRSLGRIGGIKVYADFVEEIIRTLALLFPQNDRETKRWLHYQLDSEGRPLDAALAKCGSLWTKERRFECFSFWRDRLIRKEAYDESRPKTMSYGEQWCTFWSTALVFIVTITFGILQIIEGALQVYLSYKALQNGV</sequence>
<accession>A0AAN6W439</accession>
<organism evidence="2 3">
    <name type="scientific">Triangularia setosa</name>
    <dbReference type="NCBI Taxonomy" id="2587417"/>
    <lineage>
        <taxon>Eukaryota</taxon>
        <taxon>Fungi</taxon>
        <taxon>Dikarya</taxon>
        <taxon>Ascomycota</taxon>
        <taxon>Pezizomycotina</taxon>
        <taxon>Sordariomycetes</taxon>
        <taxon>Sordariomycetidae</taxon>
        <taxon>Sordariales</taxon>
        <taxon>Podosporaceae</taxon>
        <taxon>Triangularia</taxon>
    </lineage>
</organism>
<evidence type="ECO:0000313" key="3">
    <source>
        <dbReference type="Proteomes" id="UP001302321"/>
    </source>
</evidence>
<dbReference type="Proteomes" id="UP001302321">
    <property type="component" value="Unassembled WGS sequence"/>
</dbReference>